<feature type="region of interest" description="Disordered" evidence="1">
    <location>
        <begin position="27"/>
        <end position="68"/>
    </location>
</feature>
<organism evidence="2 3">
    <name type="scientific">Clonostachys rhizophaga</name>
    <dbReference type="NCBI Taxonomy" id="160324"/>
    <lineage>
        <taxon>Eukaryota</taxon>
        <taxon>Fungi</taxon>
        <taxon>Dikarya</taxon>
        <taxon>Ascomycota</taxon>
        <taxon>Pezizomycotina</taxon>
        <taxon>Sordariomycetes</taxon>
        <taxon>Hypocreomycetidae</taxon>
        <taxon>Hypocreales</taxon>
        <taxon>Bionectriaceae</taxon>
        <taxon>Clonostachys</taxon>
    </lineage>
</organism>
<accession>A0A9N9UX39</accession>
<name>A0A9N9UX39_9HYPO</name>
<sequence length="87" mass="9818">MVKCYLYGTWIPTIFMNLQVQKPSTHVFGAKTSPPGAARTRQRQLVPMKHTPDASTPQSGKTSGEREAVAKRTRFAWLLTDQRTLDE</sequence>
<evidence type="ECO:0000313" key="2">
    <source>
        <dbReference type="EMBL" id="CAH0014564.1"/>
    </source>
</evidence>
<comment type="caution">
    <text evidence="2">The sequence shown here is derived from an EMBL/GenBank/DDBJ whole genome shotgun (WGS) entry which is preliminary data.</text>
</comment>
<evidence type="ECO:0000313" key="3">
    <source>
        <dbReference type="Proteomes" id="UP000696573"/>
    </source>
</evidence>
<evidence type="ECO:0000256" key="1">
    <source>
        <dbReference type="SAM" id="MobiDB-lite"/>
    </source>
</evidence>
<gene>
    <name evidence="2" type="ORF">CRHIZ90672A_00011567</name>
</gene>
<dbReference type="EMBL" id="CABFNQ020000436">
    <property type="protein sequence ID" value="CAH0014564.1"/>
    <property type="molecule type" value="Genomic_DNA"/>
</dbReference>
<feature type="compositionally biased region" description="Polar residues" evidence="1">
    <location>
        <begin position="53"/>
        <end position="62"/>
    </location>
</feature>
<dbReference type="Proteomes" id="UP000696573">
    <property type="component" value="Unassembled WGS sequence"/>
</dbReference>
<reference evidence="2" key="1">
    <citation type="submission" date="2021-10" db="EMBL/GenBank/DDBJ databases">
        <authorList>
            <person name="Piombo E."/>
        </authorList>
    </citation>
    <scope>NUCLEOTIDE SEQUENCE</scope>
</reference>
<proteinExistence type="predicted"/>
<keyword evidence="3" id="KW-1185">Reference proteome</keyword>
<protein>
    <submittedName>
        <fullName evidence="2">Uncharacterized protein</fullName>
    </submittedName>
</protein>
<dbReference type="AlphaFoldDB" id="A0A9N9UX39"/>